<feature type="region of interest" description="Disordered" evidence="1">
    <location>
        <begin position="1"/>
        <end position="72"/>
    </location>
</feature>
<gene>
    <name evidence="2" type="ORF">NDU88_008188</name>
</gene>
<organism evidence="2 3">
    <name type="scientific">Pleurodeles waltl</name>
    <name type="common">Iberian ribbed newt</name>
    <dbReference type="NCBI Taxonomy" id="8319"/>
    <lineage>
        <taxon>Eukaryota</taxon>
        <taxon>Metazoa</taxon>
        <taxon>Chordata</taxon>
        <taxon>Craniata</taxon>
        <taxon>Vertebrata</taxon>
        <taxon>Euteleostomi</taxon>
        <taxon>Amphibia</taxon>
        <taxon>Batrachia</taxon>
        <taxon>Caudata</taxon>
        <taxon>Salamandroidea</taxon>
        <taxon>Salamandridae</taxon>
        <taxon>Pleurodelinae</taxon>
        <taxon>Pleurodeles</taxon>
    </lineage>
</organism>
<protein>
    <submittedName>
        <fullName evidence="2">Uncharacterized protein</fullName>
    </submittedName>
</protein>
<evidence type="ECO:0000313" key="2">
    <source>
        <dbReference type="EMBL" id="KAJ1204410.1"/>
    </source>
</evidence>
<feature type="compositionally biased region" description="Basic and acidic residues" evidence="1">
    <location>
        <begin position="16"/>
        <end position="35"/>
    </location>
</feature>
<dbReference type="EMBL" id="JANPWB010000003">
    <property type="protein sequence ID" value="KAJ1204410.1"/>
    <property type="molecule type" value="Genomic_DNA"/>
</dbReference>
<feature type="compositionally biased region" description="Basic and acidic residues" evidence="1">
    <location>
        <begin position="44"/>
        <end position="58"/>
    </location>
</feature>
<keyword evidence="3" id="KW-1185">Reference proteome</keyword>
<evidence type="ECO:0000256" key="1">
    <source>
        <dbReference type="SAM" id="MobiDB-lite"/>
    </source>
</evidence>
<dbReference type="AlphaFoldDB" id="A0AAV7VRU0"/>
<dbReference type="Proteomes" id="UP001066276">
    <property type="component" value="Chromosome 2_1"/>
</dbReference>
<accession>A0AAV7VRU0</accession>
<evidence type="ECO:0000313" key="3">
    <source>
        <dbReference type="Proteomes" id="UP001066276"/>
    </source>
</evidence>
<proteinExistence type="predicted"/>
<reference evidence="2" key="1">
    <citation type="journal article" date="2022" name="bioRxiv">
        <title>Sequencing and chromosome-scale assembly of the giantPleurodeles waltlgenome.</title>
        <authorList>
            <person name="Brown T."/>
            <person name="Elewa A."/>
            <person name="Iarovenko S."/>
            <person name="Subramanian E."/>
            <person name="Araus A.J."/>
            <person name="Petzold A."/>
            <person name="Susuki M."/>
            <person name="Suzuki K.-i.T."/>
            <person name="Hayashi T."/>
            <person name="Toyoda A."/>
            <person name="Oliveira C."/>
            <person name="Osipova E."/>
            <person name="Leigh N.D."/>
            <person name="Simon A."/>
            <person name="Yun M.H."/>
        </authorList>
    </citation>
    <scope>NUCLEOTIDE SEQUENCE</scope>
    <source>
        <strain evidence="2">20211129_DDA</strain>
        <tissue evidence="2">Liver</tissue>
    </source>
</reference>
<sequence length="84" mass="9557">MRKGVEEQEPGGLGEEELRGYPEEVMRRGEKDKGRFNTGAKVESNPRRSGEENQHNEEETWPEDWWCPPLPFTMPAVTTAQGGL</sequence>
<comment type="caution">
    <text evidence="2">The sequence shown here is derived from an EMBL/GenBank/DDBJ whole genome shotgun (WGS) entry which is preliminary data.</text>
</comment>
<name>A0AAV7VRU0_PLEWA</name>